<organism evidence="1 2">
    <name type="scientific">Anoxybacillus kestanbolensis</name>
    <dbReference type="NCBI Taxonomy" id="227476"/>
    <lineage>
        <taxon>Bacteria</taxon>
        <taxon>Bacillati</taxon>
        <taxon>Bacillota</taxon>
        <taxon>Bacilli</taxon>
        <taxon>Bacillales</taxon>
        <taxon>Anoxybacillaceae</taxon>
        <taxon>Anoxybacillus</taxon>
    </lineage>
</organism>
<evidence type="ECO:0000313" key="2">
    <source>
        <dbReference type="Proteomes" id="UP000188458"/>
    </source>
</evidence>
<evidence type="ECO:0000313" key="1">
    <source>
        <dbReference type="EMBL" id="OOE04790.1"/>
    </source>
</evidence>
<gene>
    <name evidence="1" type="ORF">BO219_05195</name>
</gene>
<dbReference type="Pfam" id="PF03745">
    <property type="entry name" value="DUF309"/>
    <property type="match status" value="1"/>
</dbReference>
<dbReference type="SUPFAM" id="SSF140663">
    <property type="entry name" value="TTHA0068-like"/>
    <property type="match status" value="1"/>
</dbReference>
<proteinExistence type="predicted"/>
<dbReference type="AlphaFoldDB" id="A0A1V3FUE4"/>
<dbReference type="PANTHER" id="PTHR34796:SF1">
    <property type="entry name" value="EXPRESSED PROTEIN"/>
    <property type="match status" value="1"/>
</dbReference>
<dbReference type="EMBL" id="MQAD01000005">
    <property type="protein sequence ID" value="OOE04790.1"/>
    <property type="molecule type" value="Genomic_DNA"/>
</dbReference>
<accession>A0A1V3FUE4</accession>
<comment type="caution">
    <text evidence="1">The sequence shown here is derived from an EMBL/GenBank/DDBJ whole genome shotgun (WGS) entry which is preliminary data.</text>
</comment>
<protein>
    <recommendedName>
        <fullName evidence="3">DUF309 domain-containing protein</fullName>
    </recommendedName>
</protein>
<sequence length="175" mass="20786">MKKGGFRLYPRAYIEYLLHFHATRDYFECHEVLEEHWKQTGEHVWLGFIQLAVGMYHYRRGNMIGAKRMFTKALNACEREKQAYEALGIHVEQLIALIHTYVERINHGQPYESTCLPIIDASLLHICQQQCDQKGLVWGEKSDMTNEYTIHKHKLRDRSDVVAERERQKQKRQGR</sequence>
<keyword evidence="2" id="KW-1185">Reference proteome</keyword>
<reference evidence="2" key="1">
    <citation type="submission" date="2016-11" db="EMBL/GenBank/DDBJ databases">
        <title>Draft genome sequence of Anoxybacillus sp. strain 103 isolated from the Qarvajar hot spring in Nagorno-Karabach.</title>
        <authorList>
            <person name="Hovhannisyan P."/>
            <person name="Panosyan H."/>
            <person name="Birkeland N.-K."/>
        </authorList>
    </citation>
    <scope>NUCLEOTIDE SEQUENCE [LARGE SCALE GENOMIC DNA]</scope>
    <source>
        <strain evidence="2">103</strain>
    </source>
</reference>
<dbReference type="Gene3D" id="1.10.3450.10">
    <property type="entry name" value="TTHA0068-like"/>
    <property type="match status" value="1"/>
</dbReference>
<name>A0A1V3FUE4_9BACL</name>
<dbReference type="InterPro" id="IPR005500">
    <property type="entry name" value="DUF309"/>
</dbReference>
<dbReference type="PANTHER" id="PTHR34796">
    <property type="entry name" value="EXPRESSED PROTEIN"/>
    <property type="match status" value="1"/>
</dbReference>
<dbReference type="Proteomes" id="UP000188458">
    <property type="component" value="Unassembled WGS sequence"/>
</dbReference>
<evidence type="ECO:0008006" key="3">
    <source>
        <dbReference type="Google" id="ProtNLM"/>
    </source>
</evidence>
<dbReference type="RefSeq" id="WP_077428662.1">
    <property type="nucleotide sequence ID" value="NZ_MQAD01000005.1"/>
</dbReference>
<dbReference type="InterPro" id="IPR023203">
    <property type="entry name" value="TTHA0068_sf"/>
</dbReference>